<evidence type="ECO:0008006" key="4">
    <source>
        <dbReference type="Google" id="ProtNLM"/>
    </source>
</evidence>
<reference evidence="3" key="1">
    <citation type="submission" date="2011-07" db="EMBL/GenBank/DDBJ databases">
        <authorList>
            <consortium name="Caenorhabditis brenneri Sequencing and Analysis Consortium"/>
            <person name="Wilson R.K."/>
        </authorList>
    </citation>
    <scope>NUCLEOTIDE SEQUENCE [LARGE SCALE GENOMIC DNA]</scope>
    <source>
        <strain evidence="3">PB2801</strain>
    </source>
</reference>
<dbReference type="PANTHER" id="PTHR21503">
    <property type="entry name" value="F-BOX-CONTAINING HYPOTHETICAL PROTEIN C.ELEGANS"/>
    <property type="match status" value="1"/>
</dbReference>
<accession>G0MLN0</accession>
<evidence type="ECO:0000313" key="3">
    <source>
        <dbReference type="Proteomes" id="UP000008068"/>
    </source>
</evidence>
<dbReference type="InParanoid" id="G0MLN0"/>
<dbReference type="Proteomes" id="UP000008068">
    <property type="component" value="Unassembled WGS sequence"/>
</dbReference>
<dbReference type="PANTHER" id="PTHR21503:SF8">
    <property type="entry name" value="F-BOX ASSOCIATED DOMAIN-CONTAINING PROTEIN-RELATED"/>
    <property type="match status" value="1"/>
</dbReference>
<feature type="transmembrane region" description="Helical" evidence="1">
    <location>
        <begin position="229"/>
        <end position="246"/>
    </location>
</feature>
<gene>
    <name evidence="2" type="ORF">CAEBREN_20332</name>
</gene>
<dbReference type="HOGENOM" id="CLU_1086752_0_0_1"/>
<organism evidence="3">
    <name type="scientific">Caenorhabditis brenneri</name>
    <name type="common">Nematode worm</name>
    <dbReference type="NCBI Taxonomy" id="135651"/>
    <lineage>
        <taxon>Eukaryota</taxon>
        <taxon>Metazoa</taxon>
        <taxon>Ecdysozoa</taxon>
        <taxon>Nematoda</taxon>
        <taxon>Chromadorea</taxon>
        <taxon>Rhabditida</taxon>
        <taxon>Rhabditina</taxon>
        <taxon>Rhabditomorpha</taxon>
        <taxon>Rhabditoidea</taxon>
        <taxon>Rhabditidae</taxon>
        <taxon>Peloderinae</taxon>
        <taxon>Caenorhabditis</taxon>
    </lineage>
</organism>
<keyword evidence="1" id="KW-0812">Transmembrane</keyword>
<keyword evidence="1" id="KW-1133">Transmembrane helix</keyword>
<keyword evidence="1" id="KW-0472">Membrane</keyword>
<protein>
    <recommendedName>
        <fullName evidence="4">F-box associated domain-containing protein</fullName>
    </recommendedName>
</protein>
<evidence type="ECO:0000313" key="2">
    <source>
        <dbReference type="EMBL" id="EGT35699.1"/>
    </source>
</evidence>
<keyword evidence="3" id="KW-1185">Reference proteome</keyword>
<dbReference type="AlphaFoldDB" id="G0MLN0"/>
<dbReference type="EMBL" id="GL379800">
    <property type="protein sequence ID" value="EGT35699.1"/>
    <property type="molecule type" value="Genomic_DNA"/>
</dbReference>
<evidence type="ECO:0000256" key="1">
    <source>
        <dbReference type="SAM" id="Phobius"/>
    </source>
</evidence>
<name>G0MLN0_CAEBE</name>
<dbReference type="eggNOG" id="ENOG502TK8G">
    <property type="taxonomic scope" value="Eukaryota"/>
</dbReference>
<sequence length="256" mass="29911">MTFPILKLPILAVEHILHQFDDCDLQSSSQWIDQEKDKRSRFEIGYFKQNTGRELEMSAVASHILNVFINCKQTSLHIDFGNLEFDLETFLGFIDQIENLTVSGNSESCQNDIISILENVRVTKFLISETLITNPEVLLYLNTPRVEIKRSTLNSDDIVKFLLKWKNSDREMNKIEIVIIHSTGKITTLDYQKLDAKPWDPKKREKVYRNLKQGEMDCSRGMDIENENGLLGTILMCCSTFWFVIWHQRFRRNNTL</sequence>
<proteinExistence type="predicted"/>